<gene>
    <name evidence="4" type="ORF">M409DRAFT_71260</name>
</gene>
<evidence type="ECO:0000313" key="5">
    <source>
        <dbReference type="Proteomes" id="UP000799537"/>
    </source>
</evidence>
<dbReference type="InterPro" id="IPR029058">
    <property type="entry name" value="AB_hydrolase_fold"/>
</dbReference>
<organism evidence="4 5">
    <name type="scientific">Zasmidium cellare ATCC 36951</name>
    <dbReference type="NCBI Taxonomy" id="1080233"/>
    <lineage>
        <taxon>Eukaryota</taxon>
        <taxon>Fungi</taxon>
        <taxon>Dikarya</taxon>
        <taxon>Ascomycota</taxon>
        <taxon>Pezizomycotina</taxon>
        <taxon>Dothideomycetes</taxon>
        <taxon>Dothideomycetidae</taxon>
        <taxon>Mycosphaerellales</taxon>
        <taxon>Mycosphaerellaceae</taxon>
        <taxon>Zasmidium</taxon>
    </lineage>
</organism>
<evidence type="ECO:0000256" key="1">
    <source>
        <dbReference type="ARBA" id="ARBA00022729"/>
    </source>
</evidence>
<dbReference type="RefSeq" id="XP_033660028.1">
    <property type="nucleotide sequence ID" value="XM_033819093.1"/>
</dbReference>
<dbReference type="InterPro" id="IPR000420">
    <property type="entry name" value="Yeast_PIR_rpt"/>
</dbReference>
<dbReference type="GeneID" id="54572365"/>
<feature type="chain" id="PRO_5025361104" description="AB hydrolase-1 domain-containing protein" evidence="3">
    <location>
        <begin position="20"/>
        <end position="413"/>
    </location>
</feature>
<evidence type="ECO:0000256" key="2">
    <source>
        <dbReference type="SAM" id="MobiDB-lite"/>
    </source>
</evidence>
<dbReference type="OrthoDB" id="190201at2759"/>
<name>A0A6A6C000_ZASCE</name>
<evidence type="ECO:0000256" key="3">
    <source>
        <dbReference type="SAM" id="SignalP"/>
    </source>
</evidence>
<reference evidence="4" key="1">
    <citation type="journal article" date="2020" name="Stud. Mycol.">
        <title>101 Dothideomycetes genomes: a test case for predicting lifestyles and emergence of pathogens.</title>
        <authorList>
            <person name="Haridas S."/>
            <person name="Albert R."/>
            <person name="Binder M."/>
            <person name="Bloem J."/>
            <person name="Labutti K."/>
            <person name="Salamov A."/>
            <person name="Andreopoulos B."/>
            <person name="Baker S."/>
            <person name="Barry K."/>
            <person name="Bills G."/>
            <person name="Bluhm B."/>
            <person name="Cannon C."/>
            <person name="Castanera R."/>
            <person name="Culley D."/>
            <person name="Daum C."/>
            <person name="Ezra D."/>
            <person name="Gonzalez J."/>
            <person name="Henrissat B."/>
            <person name="Kuo A."/>
            <person name="Liang C."/>
            <person name="Lipzen A."/>
            <person name="Lutzoni F."/>
            <person name="Magnuson J."/>
            <person name="Mondo S."/>
            <person name="Nolan M."/>
            <person name="Ohm R."/>
            <person name="Pangilinan J."/>
            <person name="Park H.-J."/>
            <person name="Ramirez L."/>
            <person name="Alfaro M."/>
            <person name="Sun H."/>
            <person name="Tritt A."/>
            <person name="Yoshinaga Y."/>
            <person name="Zwiers L.-H."/>
            <person name="Turgeon B."/>
            <person name="Goodwin S."/>
            <person name="Spatafora J."/>
            <person name="Crous P."/>
            <person name="Grigoriev I."/>
        </authorList>
    </citation>
    <scope>NUCLEOTIDE SEQUENCE</scope>
    <source>
        <strain evidence="4">ATCC 36951</strain>
    </source>
</reference>
<evidence type="ECO:0008006" key="6">
    <source>
        <dbReference type="Google" id="ProtNLM"/>
    </source>
</evidence>
<sequence>MKSFTTAAAVAAFAGLASAKHCQELTVPVTISARNGKYDQAKLTPQTNIDVTNFILLQSRQGTNYSQTALEGYQTVSGTYNIAATYCAPDSGSASTVQVLTHGIGFDRSYWDSPYANGNYSYVNQATSRGYATFAFDRLGIGHSSHGEPVNEIQVLLEVAALKSLTDKIREGSIQGVPKYGKNGTFLPYFLLGGNFVQANKNPALATYVNGYLAPADASAVQTNFFAPGDFDPNILTFATQTGQPVTIGELLTIGGSTGSKNLFKGPVLIITGEYDVPYCGGNCLAAPTGYNSIPETSKQYLPNASPFQVDIVKGAGHGLNYQYTHTTTYNDILSFFEQNGLAASGSGKSSQAQPPAGKPPGGMGGNWGTSAAGAGGNAVTQIDDGQPQVPTGKPVQQISDGTSASCVCTSQS</sequence>
<keyword evidence="1 3" id="KW-0732">Signal</keyword>
<dbReference type="Proteomes" id="UP000799537">
    <property type="component" value="Unassembled WGS sequence"/>
</dbReference>
<proteinExistence type="predicted"/>
<feature type="region of interest" description="Disordered" evidence="2">
    <location>
        <begin position="345"/>
        <end position="413"/>
    </location>
</feature>
<dbReference type="Gene3D" id="3.40.50.1820">
    <property type="entry name" value="alpha/beta hydrolase"/>
    <property type="match status" value="1"/>
</dbReference>
<evidence type="ECO:0000313" key="4">
    <source>
        <dbReference type="EMBL" id="KAF2159139.1"/>
    </source>
</evidence>
<keyword evidence="5" id="KW-1185">Reference proteome</keyword>
<protein>
    <recommendedName>
        <fullName evidence="6">AB hydrolase-1 domain-containing protein</fullName>
    </recommendedName>
</protein>
<feature type="compositionally biased region" description="Polar residues" evidence="2">
    <location>
        <begin position="395"/>
        <end position="413"/>
    </location>
</feature>
<feature type="compositionally biased region" description="Low complexity" evidence="2">
    <location>
        <begin position="345"/>
        <end position="356"/>
    </location>
</feature>
<dbReference type="GO" id="GO:0005199">
    <property type="term" value="F:structural constituent of cell wall"/>
    <property type="evidence" value="ECO:0007669"/>
    <property type="project" value="InterPro"/>
</dbReference>
<feature type="signal peptide" evidence="3">
    <location>
        <begin position="1"/>
        <end position="19"/>
    </location>
</feature>
<dbReference type="EMBL" id="ML993642">
    <property type="protein sequence ID" value="KAF2159139.1"/>
    <property type="molecule type" value="Genomic_DNA"/>
</dbReference>
<dbReference type="Pfam" id="PF00399">
    <property type="entry name" value="PIR"/>
    <property type="match status" value="1"/>
</dbReference>
<accession>A0A6A6C000</accession>
<dbReference type="AlphaFoldDB" id="A0A6A6C000"/>
<dbReference type="SUPFAM" id="SSF53474">
    <property type="entry name" value="alpha/beta-Hydrolases"/>
    <property type="match status" value="1"/>
</dbReference>